<organism evidence="2 3">
    <name type="scientific">Astathelohania contejeani</name>
    <dbReference type="NCBI Taxonomy" id="164912"/>
    <lineage>
        <taxon>Eukaryota</taxon>
        <taxon>Fungi</taxon>
        <taxon>Fungi incertae sedis</taxon>
        <taxon>Microsporidia</taxon>
        <taxon>Astathelohaniidae</taxon>
        <taxon>Astathelohania</taxon>
    </lineage>
</organism>
<comment type="caution">
    <text evidence="2">The sequence shown here is derived from an EMBL/GenBank/DDBJ whole genome shotgun (WGS) entry which is preliminary data.</text>
</comment>
<dbReference type="Proteomes" id="UP001516464">
    <property type="component" value="Unassembled WGS sequence"/>
</dbReference>
<gene>
    <name evidence="2" type="ORF">TCON_0674</name>
</gene>
<keyword evidence="1" id="KW-0732">Signal</keyword>
<feature type="signal peptide" evidence="1">
    <location>
        <begin position="1"/>
        <end position="30"/>
    </location>
</feature>
<keyword evidence="3" id="KW-1185">Reference proteome</keyword>
<name>A0ABQ7I0Y5_9MICR</name>
<accession>A0ABQ7I0Y5</accession>
<protein>
    <submittedName>
        <fullName evidence="2">Uncharacterized protein</fullName>
    </submittedName>
</protein>
<reference evidence="2 3" key="1">
    <citation type="submission" date="2019-01" db="EMBL/GenBank/DDBJ databases">
        <title>Genomes sequencing and comparative genomics of infectious freshwater microsporidia, Cucumispora dikerogammari and Thelohania contejeani.</title>
        <authorList>
            <person name="Cormier A."/>
            <person name="Giraud I."/>
            <person name="Wattier R."/>
            <person name="Teixeira M."/>
            <person name="Grandjean F."/>
            <person name="Rigaud T."/>
            <person name="Cordaux R."/>
        </authorList>
    </citation>
    <scope>NUCLEOTIDE SEQUENCE [LARGE SCALE GENOMIC DNA]</scope>
    <source>
        <strain evidence="2">T1</strain>
        <tissue evidence="2">Spores</tissue>
    </source>
</reference>
<dbReference type="EMBL" id="SBIQ01000028">
    <property type="protein sequence ID" value="KAF7684117.1"/>
    <property type="molecule type" value="Genomic_DNA"/>
</dbReference>
<evidence type="ECO:0000256" key="1">
    <source>
        <dbReference type="SAM" id="SignalP"/>
    </source>
</evidence>
<proteinExistence type="predicted"/>
<evidence type="ECO:0000313" key="2">
    <source>
        <dbReference type="EMBL" id="KAF7684117.1"/>
    </source>
</evidence>
<feature type="chain" id="PRO_5045162599" evidence="1">
    <location>
        <begin position="31"/>
        <end position="173"/>
    </location>
</feature>
<sequence length="173" mass="20118">MMQKNSPGRKTGLFGIILALSFFIFNRDDGLNIDDVSLNTKNKEYKLIFLNEENLKLINNGGWYILVDHGNLDLSNIDKIDIKYNLAILRLNTLSQCKIATLFNIQQIPSIIDPKKTLALTNNYDMIKAYDHYILYYIIYLNKVFRDYIMNHSSYGWMLVISLLGNHISIFKL</sequence>
<evidence type="ECO:0000313" key="3">
    <source>
        <dbReference type="Proteomes" id="UP001516464"/>
    </source>
</evidence>